<dbReference type="AlphaFoldDB" id="A0A0K8V805"/>
<evidence type="ECO:0000313" key="1">
    <source>
        <dbReference type="EMBL" id="JAI34705.1"/>
    </source>
</evidence>
<protein>
    <submittedName>
        <fullName evidence="1">Uncharacterized protein</fullName>
    </submittedName>
</protein>
<name>A0A0K8V805_BACLA</name>
<organism evidence="1">
    <name type="scientific">Bactrocera latifrons</name>
    <name type="common">Malaysian fruit fly</name>
    <name type="synonym">Chaetodacus latifrons</name>
    <dbReference type="NCBI Taxonomy" id="174628"/>
    <lineage>
        <taxon>Eukaryota</taxon>
        <taxon>Metazoa</taxon>
        <taxon>Ecdysozoa</taxon>
        <taxon>Arthropoda</taxon>
        <taxon>Hexapoda</taxon>
        <taxon>Insecta</taxon>
        <taxon>Pterygota</taxon>
        <taxon>Neoptera</taxon>
        <taxon>Endopterygota</taxon>
        <taxon>Diptera</taxon>
        <taxon>Brachycera</taxon>
        <taxon>Muscomorpha</taxon>
        <taxon>Tephritoidea</taxon>
        <taxon>Tephritidae</taxon>
        <taxon>Bactrocera</taxon>
        <taxon>Bactrocera</taxon>
    </lineage>
</organism>
<sequence>MAFKMKIMMLCVKKSIHSKAMTMIEMSIMCHLKTHREIEIEPNEILDSDEEEVIDGVEEGERETPAATETCYYGKDGTEWKKEPNEAIPIRAHNIMRFRAGLCSQYYQYLIHYHQSNKSLWKRPICKMECRKS</sequence>
<gene>
    <name evidence="1" type="ORF">c0_g1_i1</name>
</gene>
<accession>A0A0K8V805</accession>
<proteinExistence type="predicted"/>
<reference evidence="1" key="1">
    <citation type="submission" date="2015-06" db="EMBL/GenBank/DDBJ databases">
        <authorList>
            <person name="Hoefler B.C."/>
            <person name="Straight P.D."/>
        </authorList>
    </citation>
    <scope>NUCLEOTIDE SEQUENCE</scope>
</reference>
<dbReference type="EMBL" id="GDHF01017609">
    <property type="protein sequence ID" value="JAI34705.1"/>
    <property type="molecule type" value="Transcribed_RNA"/>
</dbReference>